<feature type="non-terminal residue" evidence="1">
    <location>
        <position position="151"/>
    </location>
</feature>
<name>A0A382XQZ4_9ZZZZ</name>
<protein>
    <submittedName>
        <fullName evidence="1">Uncharacterized protein</fullName>
    </submittedName>
</protein>
<reference evidence="1" key="1">
    <citation type="submission" date="2018-05" db="EMBL/GenBank/DDBJ databases">
        <authorList>
            <person name="Lanie J.A."/>
            <person name="Ng W.-L."/>
            <person name="Kazmierczak K.M."/>
            <person name="Andrzejewski T.M."/>
            <person name="Davidsen T.M."/>
            <person name="Wayne K.J."/>
            <person name="Tettelin H."/>
            <person name="Glass J.I."/>
            <person name="Rusch D."/>
            <person name="Podicherti R."/>
            <person name="Tsui H.-C.T."/>
            <person name="Winkler M.E."/>
        </authorList>
    </citation>
    <scope>NUCLEOTIDE SEQUENCE</scope>
</reference>
<evidence type="ECO:0000313" key="1">
    <source>
        <dbReference type="EMBL" id="SVD72718.1"/>
    </source>
</evidence>
<gene>
    <name evidence="1" type="ORF">METZ01_LOCUS425572</name>
</gene>
<dbReference type="AlphaFoldDB" id="A0A382XQZ4"/>
<sequence length="151" mass="17593">MRKFIVLFAISFVFSGQVQLEKLALGKRGEQYRAWIYFYDKVGSEMRHISQRAKDRRAKSDVQSNHLWYDLEVSQIYINDILELGITIENESRWLNAVSVLCHISDLEALANFPFVQKIEPVLGYRKPQINFGKNVSPDSRDFDYGNAQDQ</sequence>
<accession>A0A382XQZ4</accession>
<proteinExistence type="predicted"/>
<dbReference type="EMBL" id="UINC01169268">
    <property type="protein sequence ID" value="SVD72718.1"/>
    <property type="molecule type" value="Genomic_DNA"/>
</dbReference>
<organism evidence="1">
    <name type="scientific">marine metagenome</name>
    <dbReference type="NCBI Taxonomy" id="408172"/>
    <lineage>
        <taxon>unclassified sequences</taxon>
        <taxon>metagenomes</taxon>
        <taxon>ecological metagenomes</taxon>
    </lineage>
</organism>